<dbReference type="SUPFAM" id="SSF56770">
    <property type="entry name" value="HydA/Nqo6-like"/>
    <property type="match status" value="1"/>
</dbReference>
<dbReference type="InterPro" id="IPR006137">
    <property type="entry name" value="NADH_UbQ_OxRdtase-like_20kDa"/>
</dbReference>
<evidence type="ECO:0000313" key="4">
    <source>
        <dbReference type="Proteomes" id="UP000178724"/>
    </source>
</evidence>
<dbReference type="GO" id="GO:0051536">
    <property type="term" value="F:iron-sulfur cluster binding"/>
    <property type="evidence" value="ECO:0007669"/>
    <property type="project" value="InterPro"/>
</dbReference>
<dbReference type="PANTHER" id="PTHR42845:SF2">
    <property type="entry name" value="F420-NON-REDUCING HYDROGENASE VHU SUBUNIT G"/>
    <property type="match status" value="1"/>
</dbReference>
<protein>
    <recommendedName>
        <fullName evidence="2">NADH:ubiquinone oxidoreductase-like 20kDa subunit domain-containing protein</fullName>
    </recommendedName>
</protein>
<proteinExistence type="predicted"/>
<name>A0A1F4Q1K8_UNCSA</name>
<reference evidence="3 4" key="1">
    <citation type="journal article" date="2016" name="Nat. Commun.">
        <title>Thousands of microbial genomes shed light on interconnected biogeochemical processes in an aquifer system.</title>
        <authorList>
            <person name="Anantharaman K."/>
            <person name="Brown C.T."/>
            <person name="Hug L.A."/>
            <person name="Sharon I."/>
            <person name="Castelle C.J."/>
            <person name="Probst A.J."/>
            <person name="Thomas B.C."/>
            <person name="Singh A."/>
            <person name="Wilkins M.J."/>
            <person name="Karaoz U."/>
            <person name="Brodie E.L."/>
            <person name="Williams K.H."/>
            <person name="Hubbard S.S."/>
            <person name="Banfield J.F."/>
        </authorList>
    </citation>
    <scope>NUCLEOTIDE SEQUENCE [LARGE SCALE GENOMIC DNA]</scope>
</reference>
<sequence>MSKPKVGFFSFTSCEGCQLVVLSMADKLFDLLGAVEVVNFREASSYKGEDYDVAIVEGALSTVHEIEEIRAIRQQAKILIALGACAHIGGINCIRNFDNQFEIKKSVYGDKVANFDSILAQPIDAVVKVDYYSRGCPPNRDGEEFVEIVTAILQGKKPYIPNFPVCVQCKMKGNVCTFHKERPITCLGPVTRAGCSAHCPSYGNACIGCRGLVEEPNLNAHQETLSGAGLTVEESLKFYRMLNGMMEVGK</sequence>
<dbReference type="Gene3D" id="3.40.50.700">
    <property type="entry name" value="NADH:ubiquinone oxidoreductase-like, 20kDa subunit"/>
    <property type="match status" value="1"/>
</dbReference>
<dbReference type="InterPro" id="IPR051349">
    <property type="entry name" value="Hydrogenase_assoc-protein"/>
</dbReference>
<dbReference type="EMBL" id="METM01000020">
    <property type="protein sequence ID" value="OGB89835.1"/>
    <property type="molecule type" value="Genomic_DNA"/>
</dbReference>
<evidence type="ECO:0000259" key="2">
    <source>
        <dbReference type="Pfam" id="PF01058"/>
    </source>
</evidence>
<dbReference type="GO" id="GO:0016491">
    <property type="term" value="F:oxidoreductase activity"/>
    <property type="evidence" value="ECO:0007669"/>
    <property type="project" value="UniProtKB-KW"/>
</dbReference>
<dbReference type="PANTHER" id="PTHR42845">
    <property type="entry name" value="COENZYME F420-REDUCING HYDROGENASE, GAMMA SUBUNIT"/>
    <property type="match status" value="1"/>
</dbReference>
<dbReference type="Proteomes" id="UP000178724">
    <property type="component" value="Unassembled WGS sequence"/>
</dbReference>
<dbReference type="AlphaFoldDB" id="A0A1F4Q1K8"/>
<accession>A0A1F4Q1K8</accession>
<dbReference type="InterPro" id="IPR037024">
    <property type="entry name" value="NiFe_Hase_small_N_sf"/>
</dbReference>
<gene>
    <name evidence="3" type="ORF">A2625_05230</name>
</gene>
<evidence type="ECO:0000313" key="3">
    <source>
        <dbReference type="EMBL" id="OGB89835.1"/>
    </source>
</evidence>
<dbReference type="Pfam" id="PF01058">
    <property type="entry name" value="Oxidored_q6"/>
    <property type="match status" value="1"/>
</dbReference>
<comment type="caution">
    <text evidence="3">The sequence shown here is derived from an EMBL/GenBank/DDBJ whole genome shotgun (WGS) entry which is preliminary data.</text>
</comment>
<keyword evidence="1" id="KW-0560">Oxidoreductase</keyword>
<organism evidence="3 4">
    <name type="scientific">candidate division WOR-1 bacterium RIFCSPHIGHO2_01_FULL_53_15</name>
    <dbReference type="NCBI Taxonomy" id="1802564"/>
    <lineage>
        <taxon>Bacteria</taxon>
        <taxon>Bacillati</taxon>
        <taxon>Saganbacteria</taxon>
    </lineage>
</organism>
<evidence type="ECO:0000256" key="1">
    <source>
        <dbReference type="ARBA" id="ARBA00023002"/>
    </source>
</evidence>
<feature type="domain" description="NADH:ubiquinone oxidoreductase-like 20kDa subunit" evidence="2">
    <location>
        <begin position="14"/>
        <end position="141"/>
    </location>
</feature>